<dbReference type="InterPro" id="IPR036388">
    <property type="entry name" value="WH-like_DNA-bd_sf"/>
</dbReference>
<dbReference type="InterPro" id="IPR000524">
    <property type="entry name" value="Tscrpt_reg_HTH_GntR"/>
</dbReference>
<accession>A0ABP8AIN7</accession>
<keyword evidence="2" id="KW-0663">Pyridoxal phosphate</keyword>
<sequence length="475" mass="49156">MPASSKSARVAESVRAMIHDGRLRAGDALPSTRALAAELGVARGTVVAAFEQLDGEGYLTTRHGAATRVAATLAGAPVPVAAMTAMSGSAVPEAAQPAPALTWTPEAAPAVPPLDLTPGVPAVRAISERDWRAAWRHAAAVPLRDSYPDRFGEPELRLEIAKQLGFSRGFAPTEGRVIVTAGTAESLSLIAEALGPGARIAVENPGYRSGRQALAAAGARLVPVALDEHGLRLDELRAAHGRARLSAVSVTPSHQYPMGAVMPIGRRHELLEWAAAEGVVVIEDDYDSEFRHHGSPLPALAAIDTAGVVLHIGSLSKVLNPQLRCGYVVVPEGGAAAERVRAGRSARGAVVASPTQHAIAWLMNSGALRRHVARVRRDYAHKRAMVADAFAALPGVTGGALAGGLHATVQWGDGRPEDALVAGIRRRGVVVVPLGFYVVEGSGLVTHGLVLGYGAVPASALARALDGIVAELALA</sequence>
<dbReference type="PRINTS" id="PR00035">
    <property type="entry name" value="HTHGNTR"/>
</dbReference>
<evidence type="ECO:0000256" key="2">
    <source>
        <dbReference type="ARBA" id="ARBA00022898"/>
    </source>
</evidence>
<keyword evidence="4" id="KW-0238">DNA-binding</keyword>
<dbReference type="SUPFAM" id="SSF46785">
    <property type="entry name" value="Winged helix' DNA-binding domain"/>
    <property type="match status" value="1"/>
</dbReference>
<dbReference type="InterPro" id="IPR036390">
    <property type="entry name" value="WH_DNA-bd_sf"/>
</dbReference>
<protein>
    <submittedName>
        <fullName evidence="7">Pyridoxine biosynthesis transcriptional regulator PdxR</fullName>
    </submittedName>
</protein>
<dbReference type="EMBL" id="BAABBX010000004">
    <property type="protein sequence ID" value="GAA4184533.1"/>
    <property type="molecule type" value="Genomic_DNA"/>
</dbReference>
<dbReference type="Gene3D" id="1.10.10.10">
    <property type="entry name" value="Winged helix-like DNA-binding domain superfamily/Winged helix DNA-binding domain"/>
    <property type="match status" value="1"/>
</dbReference>
<dbReference type="SUPFAM" id="SSF53383">
    <property type="entry name" value="PLP-dependent transferases"/>
    <property type="match status" value="1"/>
</dbReference>
<dbReference type="InterPro" id="IPR015421">
    <property type="entry name" value="PyrdxlP-dep_Trfase_major"/>
</dbReference>
<keyword evidence="3" id="KW-0805">Transcription regulation</keyword>
<comment type="caution">
    <text evidence="7">The sequence shown here is derived from an EMBL/GenBank/DDBJ whole genome shotgun (WGS) entry which is preliminary data.</text>
</comment>
<evidence type="ECO:0000256" key="4">
    <source>
        <dbReference type="ARBA" id="ARBA00023125"/>
    </source>
</evidence>
<evidence type="ECO:0000313" key="7">
    <source>
        <dbReference type="EMBL" id="GAA4184533.1"/>
    </source>
</evidence>
<evidence type="ECO:0000256" key="5">
    <source>
        <dbReference type="ARBA" id="ARBA00023163"/>
    </source>
</evidence>
<reference evidence="8" key="1">
    <citation type="journal article" date="2019" name="Int. J. Syst. Evol. Microbiol.">
        <title>The Global Catalogue of Microorganisms (GCM) 10K type strain sequencing project: providing services to taxonomists for standard genome sequencing and annotation.</title>
        <authorList>
            <consortium name="The Broad Institute Genomics Platform"/>
            <consortium name="The Broad Institute Genome Sequencing Center for Infectious Disease"/>
            <person name="Wu L."/>
            <person name="Ma J."/>
        </authorList>
    </citation>
    <scope>NUCLEOTIDE SEQUENCE [LARGE SCALE GENOMIC DNA]</scope>
    <source>
        <strain evidence="8">JCM 17593</strain>
    </source>
</reference>
<evidence type="ECO:0000256" key="3">
    <source>
        <dbReference type="ARBA" id="ARBA00023015"/>
    </source>
</evidence>
<comment type="similarity">
    <text evidence="1">In the C-terminal section; belongs to the class-I pyridoxal-phosphate-dependent aminotransferase family.</text>
</comment>
<evidence type="ECO:0000256" key="1">
    <source>
        <dbReference type="ARBA" id="ARBA00005384"/>
    </source>
</evidence>
<keyword evidence="5" id="KW-0804">Transcription</keyword>
<gene>
    <name evidence="7" type="primary">pdxR</name>
    <name evidence="7" type="ORF">GCM10022288_05350</name>
</gene>
<proteinExistence type="inferred from homology"/>
<dbReference type="PANTHER" id="PTHR46577">
    <property type="entry name" value="HTH-TYPE TRANSCRIPTIONAL REGULATORY PROTEIN GABR"/>
    <property type="match status" value="1"/>
</dbReference>
<dbReference type="InterPro" id="IPR004839">
    <property type="entry name" value="Aminotransferase_I/II_large"/>
</dbReference>
<dbReference type="CDD" id="cd00609">
    <property type="entry name" value="AAT_like"/>
    <property type="match status" value="1"/>
</dbReference>
<keyword evidence="8" id="KW-1185">Reference proteome</keyword>
<evidence type="ECO:0000313" key="8">
    <source>
        <dbReference type="Proteomes" id="UP001500213"/>
    </source>
</evidence>
<dbReference type="Pfam" id="PF00155">
    <property type="entry name" value="Aminotran_1_2"/>
    <property type="match status" value="1"/>
</dbReference>
<dbReference type="Pfam" id="PF00392">
    <property type="entry name" value="GntR"/>
    <property type="match status" value="1"/>
</dbReference>
<dbReference type="InterPro" id="IPR015424">
    <property type="entry name" value="PyrdxlP-dep_Trfase"/>
</dbReference>
<dbReference type="SMART" id="SM00345">
    <property type="entry name" value="HTH_GNTR"/>
    <property type="match status" value="1"/>
</dbReference>
<dbReference type="Gene3D" id="3.40.640.10">
    <property type="entry name" value="Type I PLP-dependent aspartate aminotransferase-like (Major domain)"/>
    <property type="match status" value="1"/>
</dbReference>
<feature type="domain" description="HTH gntR-type" evidence="6">
    <location>
        <begin position="4"/>
        <end position="72"/>
    </location>
</feature>
<name>A0ABP8AIN7_9MICO</name>
<evidence type="ECO:0000259" key="6">
    <source>
        <dbReference type="PROSITE" id="PS50949"/>
    </source>
</evidence>
<dbReference type="RefSeq" id="WP_344773536.1">
    <property type="nucleotide sequence ID" value="NZ_BAABBX010000004.1"/>
</dbReference>
<dbReference type="Proteomes" id="UP001500213">
    <property type="component" value="Unassembled WGS sequence"/>
</dbReference>
<dbReference type="CDD" id="cd07377">
    <property type="entry name" value="WHTH_GntR"/>
    <property type="match status" value="1"/>
</dbReference>
<dbReference type="PROSITE" id="PS50949">
    <property type="entry name" value="HTH_GNTR"/>
    <property type="match status" value="1"/>
</dbReference>
<dbReference type="InterPro" id="IPR051446">
    <property type="entry name" value="HTH_trans_reg/aminotransferase"/>
</dbReference>
<dbReference type="PANTHER" id="PTHR46577:SF1">
    <property type="entry name" value="HTH-TYPE TRANSCRIPTIONAL REGULATORY PROTEIN GABR"/>
    <property type="match status" value="1"/>
</dbReference>
<organism evidence="7 8">
    <name type="scientific">Gryllotalpicola kribbensis</name>
    <dbReference type="NCBI Taxonomy" id="993084"/>
    <lineage>
        <taxon>Bacteria</taxon>
        <taxon>Bacillati</taxon>
        <taxon>Actinomycetota</taxon>
        <taxon>Actinomycetes</taxon>
        <taxon>Micrococcales</taxon>
        <taxon>Microbacteriaceae</taxon>
        <taxon>Gryllotalpicola</taxon>
    </lineage>
</organism>